<reference evidence="1 2" key="1">
    <citation type="submission" date="2019-08" db="EMBL/GenBank/DDBJ databases">
        <title>Genomes of Antarctic Bizionia species.</title>
        <authorList>
            <person name="Bowman J.P."/>
        </authorList>
    </citation>
    <scope>NUCLEOTIDE SEQUENCE [LARGE SCALE GENOMIC DNA]</scope>
    <source>
        <strain evidence="1 2">HFD</strain>
    </source>
</reference>
<protein>
    <submittedName>
        <fullName evidence="1">Uncharacterized protein</fullName>
    </submittedName>
</protein>
<organism evidence="1 2">
    <name type="scientific">Bizionia saleffrena</name>
    <dbReference type="NCBI Taxonomy" id="291189"/>
    <lineage>
        <taxon>Bacteria</taxon>
        <taxon>Pseudomonadati</taxon>
        <taxon>Bacteroidota</taxon>
        <taxon>Flavobacteriia</taxon>
        <taxon>Flavobacteriales</taxon>
        <taxon>Flavobacteriaceae</taxon>
        <taxon>Bizionia</taxon>
    </lineage>
</organism>
<comment type="caution">
    <text evidence="1">The sequence shown here is derived from an EMBL/GenBank/DDBJ whole genome shotgun (WGS) entry which is preliminary data.</text>
</comment>
<evidence type="ECO:0000313" key="1">
    <source>
        <dbReference type="EMBL" id="TYB78064.1"/>
    </source>
</evidence>
<dbReference type="AlphaFoldDB" id="A0A8H2QKD2"/>
<sequence length="97" mass="11030">MQYVNSNGKYSTENRIDQDLLFSSSKFVNSEDVLSSNIDFTSYFKKLNLSTNLGTSQTWTNSLVQVNTSGFQDLDSYTSSYFLSGTTYFKLPINLNF</sequence>
<keyword evidence="2" id="KW-1185">Reference proteome</keyword>
<accession>A0A8H2QKD2</accession>
<evidence type="ECO:0000313" key="2">
    <source>
        <dbReference type="Proteomes" id="UP000323324"/>
    </source>
</evidence>
<dbReference type="Proteomes" id="UP000323324">
    <property type="component" value="Unassembled WGS sequence"/>
</dbReference>
<name>A0A8H2QKD2_9FLAO</name>
<dbReference type="EMBL" id="VSKM01000002">
    <property type="protein sequence ID" value="TYB78064.1"/>
    <property type="molecule type" value="Genomic_DNA"/>
</dbReference>
<dbReference type="RefSeq" id="WP_148368420.1">
    <property type="nucleotide sequence ID" value="NZ_VSKM01000002.1"/>
</dbReference>
<proteinExistence type="predicted"/>
<gene>
    <name evidence="1" type="ORF">ES676_02280</name>
</gene>